<reference evidence="3" key="1">
    <citation type="submission" date="2017-02" db="EMBL/GenBank/DDBJ databases">
        <authorList>
            <person name="Varghese N."/>
            <person name="Submissions S."/>
        </authorList>
    </citation>
    <scope>NUCLEOTIDE SEQUENCE [LARGE SCALE GENOMIC DNA]</scope>
    <source>
        <strain evidence="3">ATCC 25662</strain>
    </source>
</reference>
<dbReference type="PROSITE" id="PS50889">
    <property type="entry name" value="S4"/>
    <property type="match status" value="1"/>
</dbReference>
<dbReference type="OrthoDB" id="9811532at2"/>
<dbReference type="InterPro" id="IPR014330">
    <property type="entry name" value="RNA-bd_S4-rel_YaaA"/>
</dbReference>
<keyword evidence="1" id="KW-0694">RNA-binding</keyword>
<proteinExistence type="predicted"/>
<sequence>MTKINTDFITLSQLLKMEDLVSSGGEVKYFLANEKVLVNDQEENRRGKKLYPNDVIKIHGKKFIIEK</sequence>
<dbReference type="EMBL" id="FUWY01000001">
    <property type="protein sequence ID" value="SJZ45419.1"/>
    <property type="molecule type" value="Genomic_DNA"/>
</dbReference>
<dbReference type="AlphaFoldDB" id="A0A1T4KSK2"/>
<dbReference type="Proteomes" id="UP000243297">
    <property type="component" value="Unassembled WGS sequence"/>
</dbReference>
<dbReference type="InterPro" id="IPR036986">
    <property type="entry name" value="S4_RNA-bd_sf"/>
</dbReference>
<gene>
    <name evidence="2" type="ORF">SAMN02745191_0686</name>
</gene>
<dbReference type="STRING" id="118967.SAMN02745191_0686"/>
<dbReference type="SUPFAM" id="SSF55174">
    <property type="entry name" value="Alpha-L RNA-binding motif"/>
    <property type="match status" value="1"/>
</dbReference>
<dbReference type="Pfam" id="PF13275">
    <property type="entry name" value="S4_2"/>
    <property type="match status" value="1"/>
</dbReference>
<dbReference type="Gene3D" id="3.10.290.10">
    <property type="entry name" value="RNA-binding S4 domain"/>
    <property type="match status" value="1"/>
</dbReference>
<evidence type="ECO:0000313" key="3">
    <source>
        <dbReference type="Proteomes" id="UP000243297"/>
    </source>
</evidence>
<name>A0A1T4KSK2_9FIRM</name>
<dbReference type="NCBIfam" id="TIGR02988">
    <property type="entry name" value="YaaA_near_RecF"/>
    <property type="match status" value="1"/>
</dbReference>
<keyword evidence="3" id="KW-1185">Reference proteome</keyword>
<protein>
    <submittedName>
        <fullName evidence="2">S4 domain protein YaaA</fullName>
    </submittedName>
</protein>
<dbReference type="RefSeq" id="WP_078711106.1">
    <property type="nucleotide sequence ID" value="NZ_FUWY01000001.1"/>
</dbReference>
<accession>A0A1T4KSK2</accession>
<evidence type="ECO:0000256" key="1">
    <source>
        <dbReference type="PROSITE-ProRule" id="PRU00182"/>
    </source>
</evidence>
<evidence type="ECO:0000313" key="2">
    <source>
        <dbReference type="EMBL" id="SJZ45419.1"/>
    </source>
</evidence>
<organism evidence="2 3">
    <name type="scientific">Anaerorhabdus furcosa</name>
    <dbReference type="NCBI Taxonomy" id="118967"/>
    <lineage>
        <taxon>Bacteria</taxon>
        <taxon>Bacillati</taxon>
        <taxon>Bacillota</taxon>
        <taxon>Erysipelotrichia</taxon>
        <taxon>Erysipelotrichales</taxon>
        <taxon>Erysipelotrichaceae</taxon>
        <taxon>Anaerorhabdus</taxon>
    </lineage>
</organism>
<dbReference type="GO" id="GO:0003723">
    <property type="term" value="F:RNA binding"/>
    <property type="evidence" value="ECO:0007669"/>
    <property type="project" value="UniProtKB-KW"/>
</dbReference>